<dbReference type="PANTHER" id="PTHR46331:SF2">
    <property type="entry name" value="VALACYCLOVIR HYDROLASE"/>
    <property type="match status" value="1"/>
</dbReference>
<keyword evidence="2" id="KW-0378">Hydrolase</keyword>
<feature type="domain" description="AB hydrolase-1" evidence="1">
    <location>
        <begin position="233"/>
        <end position="352"/>
    </location>
</feature>
<evidence type="ECO:0000259" key="1">
    <source>
        <dbReference type="Pfam" id="PF00561"/>
    </source>
</evidence>
<reference evidence="3" key="1">
    <citation type="journal article" date="2019" name="Int. J. Syst. Evol. Microbiol.">
        <title>The Global Catalogue of Microorganisms (GCM) 10K type strain sequencing project: providing services to taxonomists for standard genome sequencing and annotation.</title>
        <authorList>
            <consortium name="The Broad Institute Genomics Platform"/>
            <consortium name="The Broad Institute Genome Sequencing Center for Infectious Disease"/>
            <person name="Wu L."/>
            <person name="Ma J."/>
        </authorList>
    </citation>
    <scope>NUCLEOTIDE SEQUENCE [LARGE SCALE GENOMIC DNA]</scope>
    <source>
        <strain evidence="3">CECT 9128</strain>
    </source>
</reference>
<dbReference type="Gene3D" id="3.40.50.1820">
    <property type="entry name" value="alpha/beta hydrolase"/>
    <property type="match status" value="1"/>
</dbReference>
<dbReference type="Pfam" id="PF00561">
    <property type="entry name" value="Abhydrolase_1"/>
    <property type="match status" value="1"/>
</dbReference>
<dbReference type="InterPro" id="IPR000073">
    <property type="entry name" value="AB_hydrolase_1"/>
</dbReference>
<dbReference type="GO" id="GO:0016787">
    <property type="term" value="F:hydrolase activity"/>
    <property type="evidence" value="ECO:0007669"/>
    <property type="project" value="UniProtKB-KW"/>
</dbReference>
<dbReference type="InterPro" id="IPR029058">
    <property type="entry name" value="AB_hydrolase_fold"/>
</dbReference>
<accession>A0ABV8H9A8</accession>
<dbReference type="PANTHER" id="PTHR46331">
    <property type="entry name" value="VALACYCLOVIR HYDROLASE"/>
    <property type="match status" value="1"/>
</dbReference>
<evidence type="ECO:0000313" key="2">
    <source>
        <dbReference type="EMBL" id="MFC4028523.1"/>
    </source>
</evidence>
<protein>
    <submittedName>
        <fullName evidence="2">Alpha/beta fold hydrolase</fullName>
    </submittedName>
</protein>
<proteinExistence type="predicted"/>
<comment type="caution">
    <text evidence="2">The sequence shown here is derived from an EMBL/GenBank/DDBJ whole genome shotgun (WGS) entry which is preliminary data.</text>
</comment>
<gene>
    <name evidence="2" type="ORF">ACFOS1_13990</name>
</gene>
<name>A0ABV8H9A8_9FLAO</name>
<dbReference type="RefSeq" id="WP_290232460.1">
    <property type="nucleotide sequence ID" value="NZ_JAUFPZ010000002.1"/>
</dbReference>
<dbReference type="EMBL" id="JBHSAS010000010">
    <property type="protein sequence ID" value="MFC4028523.1"/>
    <property type="molecule type" value="Genomic_DNA"/>
</dbReference>
<dbReference type="PRINTS" id="PR00111">
    <property type="entry name" value="ABHYDROLASE"/>
</dbReference>
<organism evidence="2 3">
    <name type="scientific">Zunongwangia endophytica</name>
    <dbReference type="NCBI Taxonomy" id="1808945"/>
    <lineage>
        <taxon>Bacteria</taxon>
        <taxon>Pseudomonadati</taxon>
        <taxon>Bacteroidota</taxon>
        <taxon>Flavobacteriia</taxon>
        <taxon>Flavobacteriales</taxon>
        <taxon>Flavobacteriaceae</taxon>
        <taxon>Zunongwangia</taxon>
    </lineage>
</organism>
<keyword evidence="3" id="KW-1185">Reference proteome</keyword>
<dbReference type="SUPFAM" id="SSF53474">
    <property type="entry name" value="alpha/beta-Hydrolases"/>
    <property type="match status" value="1"/>
</dbReference>
<dbReference type="Proteomes" id="UP001595793">
    <property type="component" value="Unassembled WGS sequence"/>
</dbReference>
<evidence type="ECO:0000313" key="3">
    <source>
        <dbReference type="Proteomes" id="UP001595793"/>
    </source>
</evidence>
<sequence>MTTRTTSNQITKNSYTPSKFIIFLLLTFLLMLSKTSYGQLSYIFQTVEIEEYQGKKFILKGKIYYENTIENGSYAVLSAFSVSSAAKMINAPIYNDDAGTFYKYGSWSSYELTGKIDKHAKYFGVGMTISGTNNYYADDFELLVKDGKKEIIIPLKNAGFENDSLGIWQQSQIPEEGIVSISSEKSFSGSQSLYFDYSAASSASGFGSNANIGKFVDIDDIKLYYEIYGKGEPLLLLHGNNSSMSRFQNQLDYFKENYRVIGLDSRGQGKSTSSDTPLTYELMAEDVSKFIKELGLEKVNIIGWSDGGNIALILAMNHPEQVKTMAIMGSVIYNNKTSVPAKINKILRTQIAEMEKQGISKDDMSYRLKLLLLNEPNIDPESLRQIQAPTLVMAGQHDIVKEKHSQLIAEKIPHANLKIFKGAGHEAPEEIPEIFNTTVNIFFQANRN</sequence>